<evidence type="ECO:0000313" key="6">
    <source>
        <dbReference type="Proteomes" id="UP000068447"/>
    </source>
</evidence>
<name>A0A0U3ALZ4_9ALTE</name>
<gene>
    <name evidence="5" type="ORF">AT746_12450</name>
</gene>
<keyword evidence="6" id="KW-1185">Reference proteome</keyword>
<dbReference type="PROSITE" id="PS50102">
    <property type="entry name" value="RRM"/>
    <property type="match status" value="1"/>
</dbReference>
<protein>
    <submittedName>
        <fullName evidence="5">RNA-binding protein</fullName>
    </submittedName>
</protein>
<dbReference type="GO" id="GO:0003723">
    <property type="term" value="F:RNA binding"/>
    <property type="evidence" value="ECO:0007669"/>
    <property type="project" value="UniProtKB-KW"/>
</dbReference>
<evidence type="ECO:0000256" key="3">
    <source>
        <dbReference type="SAM" id="Phobius"/>
    </source>
</evidence>
<dbReference type="SMART" id="SM00360">
    <property type="entry name" value="RRM"/>
    <property type="match status" value="1"/>
</dbReference>
<dbReference type="InterPro" id="IPR000504">
    <property type="entry name" value="RRM_dom"/>
</dbReference>
<dbReference type="Pfam" id="PF00076">
    <property type="entry name" value="RRM_1"/>
    <property type="match status" value="1"/>
</dbReference>
<keyword evidence="3" id="KW-1133">Transmembrane helix</keyword>
<dbReference type="InterPro" id="IPR012677">
    <property type="entry name" value="Nucleotide-bd_a/b_plait_sf"/>
</dbReference>
<dbReference type="STRING" id="1526571.AT746_12450"/>
<accession>A0A0U3ALZ4</accession>
<sequence length="156" mass="17189">MNPSFLLYILVAGILAILAFFLFPAELLLSNQALALGLLVGGIVSPQLAKLFVRTAVQPSDKSSTPPSSFTGERKTLYVGNLPYRASEQEVSDHFASHGEVVSVRLMKDRRTGKRKGYGFVEMAEKDAESAVSALNDTEFQERTLKVRMAKDKQDH</sequence>
<evidence type="ECO:0000256" key="1">
    <source>
        <dbReference type="ARBA" id="ARBA00022737"/>
    </source>
</evidence>
<dbReference type="AlphaFoldDB" id="A0A0U3ALZ4"/>
<keyword evidence="3" id="KW-0812">Transmembrane</keyword>
<dbReference type="InterPro" id="IPR035979">
    <property type="entry name" value="RBD_domain_sf"/>
</dbReference>
<dbReference type="Proteomes" id="UP000068447">
    <property type="component" value="Chromosome"/>
</dbReference>
<dbReference type="KEGG" id="lal:AT746_12450"/>
<dbReference type="PANTHER" id="PTHR23236:SF119">
    <property type="entry name" value="NUCLEAR RNA-BINDING PROTEIN SART-3"/>
    <property type="match status" value="1"/>
</dbReference>
<feature type="transmembrane region" description="Helical" evidence="3">
    <location>
        <begin position="5"/>
        <end position="23"/>
    </location>
</feature>
<evidence type="ECO:0000313" key="5">
    <source>
        <dbReference type="EMBL" id="ALS98994.1"/>
    </source>
</evidence>
<keyword evidence="2" id="KW-0694">RNA-binding</keyword>
<dbReference type="OrthoDB" id="9798855at2"/>
<organism evidence="5 6">
    <name type="scientific">Lacimicrobium alkaliphilum</name>
    <dbReference type="NCBI Taxonomy" id="1526571"/>
    <lineage>
        <taxon>Bacteria</taxon>
        <taxon>Pseudomonadati</taxon>
        <taxon>Pseudomonadota</taxon>
        <taxon>Gammaproteobacteria</taxon>
        <taxon>Alteromonadales</taxon>
        <taxon>Alteromonadaceae</taxon>
        <taxon>Lacimicrobium</taxon>
    </lineage>
</organism>
<evidence type="ECO:0000256" key="2">
    <source>
        <dbReference type="ARBA" id="ARBA00022884"/>
    </source>
</evidence>
<dbReference type="RefSeq" id="WP_062480775.1">
    <property type="nucleotide sequence ID" value="NZ_CP013650.1"/>
</dbReference>
<feature type="domain" description="RRM" evidence="4">
    <location>
        <begin position="75"/>
        <end position="152"/>
    </location>
</feature>
<keyword evidence="1" id="KW-0677">Repeat</keyword>
<proteinExistence type="predicted"/>
<keyword evidence="3" id="KW-0472">Membrane</keyword>
<dbReference type="PANTHER" id="PTHR23236">
    <property type="entry name" value="EUKARYOTIC TRANSLATION INITIATION FACTOR 4B/4H"/>
    <property type="match status" value="1"/>
</dbReference>
<dbReference type="EMBL" id="CP013650">
    <property type="protein sequence ID" value="ALS98994.1"/>
    <property type="molecule type" value="Genomic_DNA"/>
</dbReference>
<dbReference type="SUPFAM" id="SSF54928">
    <property type="entry name" value="RNA-binding domain, RBD"/>
    <property type="match status" value="1"/>
</dbReference>
<reference evidence="5 6" key="1">
    <citation type="submission" date="2015-12" db="EMBL/GenBank/DDBJ databases">
        <title>Complete genome of Lacimicrobium alkaliphilum KCTC 32984.</title>
        <authorList>
            <person name="Kim S.-G."/>
            <person name="Lee Y.-J."/>
        </authorList>
    </citation>
    <scope>NUCLEOTIDE SEQUENCE [LARGE SCALE GENOMIC DNA]</scope>
    <source>
        <strain evidence="5 6">YelD216</strain>
    </source>
</reference>
<evidence type="ECO:0000259" key="4">
    <source>
        <dbReference type="PROSITE" id="PS50102"/>
    </source>
</evidence>
<dbReference type="Gene3D" id="3.30.70.330">
    <property type="match status" value="1"/>
</dbReference>